<dbReference type="InterPro" id="IPR041588">
    <property type="entry name" value="Integrase_H2C2"/>
</dbReference>
<dbReference type="PANTHER" id="PTHR37984">
    <property type="entry name" value="PROTEIN CBG26694"/>
    <property type="match status" value="1"/>
</dbReference>
<proteinExistence type="predicted"/>
<reference evidence="4" key="1">
    <citation type="submission" date="2016-06" db="UniProtKB">
        <authorList>
            <consortium name="WormBaseParasite"/>
        </authorList>
    </citation>
    <scope>IDENTIFICATION</scope>
</reference>
<protein>
    <submittedName>
        <fullName evidence="4">Integrase_H2C2 domain-containing protein</fullName>
    </submittedName>
</protein>
<evidence type="ECO:0000259" key="1">
    <source>
        <dbReference type="Pfam" id="PF17921"/>
    </source>
</evidence>
<sequence>MVQRWSIALSAYSYDIHHRSAQSIPHADYLLRYAISEEVSTADCPLTQPFSVSRFDLVRETRKYYHAIISCVRRGWRGNIKRRFPEFYKRRETISVTCDDVLCYNYRIIVPLTLRTAVLNDLNSGHLGTEKMKSLARLTFWWPEMNHDLNRVANSCVDYVYKTQRQPSKRTPWPVSSNSWQRIHVDYCGPFFRIGERRFLFPLTRSLLYHNSLFRI</sequence>
<dbReference type="Pfam" id="PF17921">
    <property type="entry name" value="Integrase_H2C2"/>
    <property type="match status" value="1"/>
</dbReference>
<gene>
    <name evidence="2" type="ORF">ECPE_LOCUS3200</name>
</gene>
<keyword evidence="3" id="KW-1185">Reference proteome</keyword>
<dbReference type="Gene3D" id="1.10.340.70">
    <property type="match status" value="1"/>
</dbReference>
<evidence type="ECO:0000313" key="2">
    <source>
        <dbReference type="EMBL" id="VDP68702.1"/>
    </source>
</evidence>
<dbReference type="OrthoDB" id="7758825at2759"/>
<dbReference type="InterPro" id="IPR050951">
    <property type="entry name" value="Retrovirus_Pol_polyprotein"/>
</dbReference>
<reference evidence="2 3" key="2">
    <citation type="submission" date="2018-11" db="EMBL/GenBank/DDBJ databases">
        <authorList>
            <consortium name="Pathogen Informatics"/>
        </authorList>
    </citation>
    <scope>NUCLEOTIDE SEQUENCE [LARGE SCALE GENOMIC DNA]</scope>
    <source>
        <strain evidence="2 3">Egypt</strain>
    </source>
</reference>
<evidence type="ECO:0000313" key="4">
    <source>
        <dbReference type="WBParaSite" id="ECPE_0000320301-mRNA-1"/>
    </source>
</evidence>
<name>A0A183A8B5_9TREM</name>
<organism evidence="4">
    <name type="scientific">Echinostoma caproni</name>
    <dbReference type="NCBI Taxonomy" id="27848"/>
    <lineage>
        <taxon>Eukaryota</taxon>
        <taxon>Metazoa</taxon>
        <taxon>Spiralia</taxon>
        <taxon>Lophotrochozoa</taxon>
        <taxon>Platyhelminthes</taxon>
        <taxon>Trematoda</taxon>
        <taxon>Digenea</taxon>
        <taxon>Plagiorchiida</taxon>
        <taxon>Echinostomata</taxon>
        <taxon>Echinostomatoidea</taxon>
        <taxon>Echinostomatidae</taxon>
        <taxon>Echinostoma</taxon>
    </lineage>
</organism>
<dbReference type="EMBL" id="UZAN01040176">
    <property type="protein sequence ID" value="VDP68702.1"/>
    <property type="molecule type" value="Genomic_DNA"/>
</dbReference>
<feature type="domain" description="Integrase zinc-binding" evidence="1">
    <location>
        <begin position="110"/>
        <end position="158"/>
    </location>
</feature>
<dbReference type="Proteomes" id="UP000272942">
    <property type="component" value="Unassembled WGS sequence"/>
</dbReference>
<dbReference type="PANTHER" id="PTHR37984:SF5">
    <property type="entry name" value="PROTEIN NYNRIN-LIKE"/>
    <property type="match status" value="1"/>
</dbReference>
<evidence type="ECO:0000313" key="3">
    <source>
        <dbReference type="Proteomes" id="UP000272942"/>
    </source>
</evidence>
<accession>A0A183A8B5</accession>
<dbReference type="AlphaFoldDB" id="A0A183A8B5"/>
<dbReference type="WBParaSite" id="ECPE_0000320301-mRNA-1">
    <property type="protein sequence ID" value="ECPE_0000320301-mRNA-1"/>
    <property type="gene ID" value="ECPE_0000320301"/>
</dbReference>